<reference evidence="1" key="1">
    <citation type="journal article" date="2011" name="PLoS ONE">
        <title>Ralstonia syzygii, the Blood Disease Bacterium and some Asian R. solanacearum strains form a single genomic species despite divergent lifestyles.</title>
        <authorList>
            <person name="Remenant B."/>
            <person name="de Cambiaire J.C."/>
            <person name="Cellier G."/>
            <person name="Jacobs J.M."/>
            <person name="Mangenot S."/>
            <person name="Barbe V."/>
            <person name="Lajus A."/>
            <person name="Vallenet D."/>
            <person name="Medigue C."/>
            <person name="Fegan M."/>
            <person name="Allen C."/>
            <person name="Prior P."/>
        </authorList>
    </citation>
    <scope>NUCLEOTIDE SEQUENCE</scope>
    <source>
        <strain evidence="1">R229</strain>
    </source>
</reference>
<name>G2ZVY1_9RALS</name>
<protein>
    <submittedName>
        <fullName evidence="1">Uncharacterized protein</fullName>
    </submittedName>
</protein>
<evidence type="ECO:0000313" key="1">
    <source>
        <dbReference type="EMBL" id="CCA83262.1"/>
    </source>
</evidence>
<organism evidence="1">
    <name type="scientific">blood disease bacterium R229</name>
    <dbReference type="NCBI Taxonomy" id="741978"/>
    <lineage>
        <taxon>Bacteria</taxon>
        <taxon>Pseudomonadati</taxon>
        <taxon>Pseudomonadota</taxon>
        <taxon>Betaproteobacteria</taxon>
        <taxon>Burkholderiales</taxon>
        <taxon>Burkholderiaceae</taxon>
        <taxon>Ralstonia</taxon>
        <taxon>Ralstonia solanacearum species complex</taxon>
    </lineage>
</organism>
<reference evidence="1" key="2">
    <citation type="submission" date="2011-04" db="EMBL/GenBank/DDBJ databases">
        <authorList>
            <person name="Genoscope - CEA"/>
        </authorList>
    </citation>
    <scope>NUCLEOTIDE SEQUENCE</scope>
    <source>
        <strain evidence="1">R229</strain>
    </source>
</reference>
<gene>
    <name evidence="1" type="ORF">BDB_mp60428</name>
</gene>
<dbReference type="AlphaFoldDB" id="G2ZVY1"/>
<accession>G2ZVY1</accession>
<proteinExistence type="predicted"/>
<sequence length="64" mass="7489">MKRFAKYRVKVGTGGFGAKVWKAQVRVLCIWMTLYRSEYKSNAEAFVRDHAQGTRNYTRTGWLV</sequence>
<dbReference type="EMBL" id="FR854082">
    <property type="protein sequence ID" value="CCA83262.1"/>
    <property type="molecule type" value="Genomic_DNA"/>
</dbReference>